<dbReference type="Proteomes" id="UP001056120">
    <property type="component" value="Linkage Group LG29"/>
</dbReference>
<sequence>MKDYCQPRRRKPPPPPSSSSAASLRFFTIFLNVKPSSISFDKETIIPNGMPATRAVVLRRFQDTTNRIQINEDIRTHKLTNVQDAVPGSEPMPPLSDQLGKIEIQLSFKQTSVKFLATQVVN</sequence>
<gene>
    <name evidence="1" type="ORF">L1987_86952</name>
</gene>
<evidence type="ECO:0000313" key="1">
    <source>
        <dbReference type="EMBL" id="KAI3677327.1"/>
    </source>
</evidence>
<accession>A0ACB8Y046</accession>
<protein>
    <submittedName>
        <fullName evidence="1">Uncharacterized protein</fullName>
    </submittedName>
</protein>
<dbReference type="EMBL" id="CM042046">
    <property type="protein sequence ID" value="KAI3677327.1"/>
    <property type="molecule type" value="Genomic_DNA"/>
</dbReference>
<keyword evidence="2" id="KW-1185">Reference proteome</keyword>
<reference evidence="1 2" key="2">
    <citation type="journal article" date="2022" name="Mol. Ecol. Resour.">
        <title>The genomes of chicory, endive, great burdock and yacon provide insights into Asteraceae paleo-polyploidization history and plant inulin production.</title>
        <authorList>
            <person name="Fan W."/>
            <person name="Wang S."/>
            <person name="Wang H."/>
            <person name="Wang A."/>
            <person name="Jiang F."/>
            <person name="Liu H."/>
            <person name="Zhao H."/>
            <person name="Xu D."/>
            <person name="Zhang Y."/>
        </authorList>
    </citation>
    <scope>NUCLEOTIDE SEQUENCE [LARGE SCALE GENOMIC DNA]</scope>
    <source>
        <strain evidence="2">cv. Yunnan</strain>
        <tissue evidence="1">Leaves</tissue>
    </source>
</reference>
<comment type="caution">
    <text evidence="1">The sequence shown here is derived from an EMBL/GenBank/DDBJ whole genome shotgun (WGS) entry which is preliminary data.</text>
</comment>
<evidence type="ECO:0000313" key="2">
    <source>
        <dbReference type="Proteomes" id="UP001056120"/>
    </source>
</evidence>
<organism evidence="1 2">
    <name type="scientific">Smallanthus sonchifolius</name>
    <dbReference type="NCBI Taxonomy" id="185202"/>
    <lineage>
        <taxon>Eukaryota</taxon>
        <taxon>Viridiplantae</taxon>
        <taxon>Streptophyta</taxon>
        <taxon>Embryophyta</taxon>
        <taxon>Tracheophyta</taxon>
        <taxon>Spermatophyta</taxon>
        <taxon>Magnoliopsida</taxon>
        <taxon>eudicotyledons</taxon>
        <taxon>Gunneridae</taxon>
        <taxon>Pentapetalae</taxon>
        <taxon>asterids</taxon>
        <taxon>campanulids</taxon>
        <taxon>Asterales</taxon>
        <taxon>Asteraceae</taxon>
        <taxon>Asteroideae</taxon>
        <taxon>Heliantheae alliance</taxon>
        <taxon>Millerieae</taxon>
        <taxon>Smallanthus</taxon>
    </lineage>
</organism>
<name>A0ACB8Y046_9ASTR</name>
<proteinExistence type="predicted"/>
<reference evidence="2" key="1">
    <citation type="journal article" date="2022" name="Mol. Ecol. Resour.">
        <title>The genomes of chicory, endive, great burdock and yacon provide insights into Asteraceae palaeo-polyploidization history and plant inulin production.</title>
        <authorList>
            <person name="Fan W."/>
            <person name="Wang S."/>
            <person name="Wang H."/>
            <person name="Wang A."/>
            <person name="Jiang F."/>
            <person name="Liu H."/>
            <person name="Zhao H."/>
            <person name="Xu D."/>
            <person name="Zhang Y."/>
        </authorList>
    </citation>
    <scope>NUCLEOTIDE SEQUENCE [LARGE SCALE GENOMIC DNA]</scope>
    <source>
        <strain evidence="2">cv. Yunnan</strain>
    </source>
</reference>